<keyword evidence="5 9" id="KW-0812">Transmembrane</keyword>
<evidence type="ECO:0000256" key="2">
    <source>
        <dbReference type="ARBA" id="ARBA00009765"/>
    </source>
</evidence>
<dbReference type="Gene3D" id="1.20.58.340">
    <property type="entry name" value="Magnesium transport protein CorA, transmembrane region"/>
    <property type="match status" value="2"/>
</dbReference>
<dbReference type="Pfam" id="PF01544">
    <property type="entry name" value="CorA"/>
    <property type="match status" value="1"/>
</dbReference>
<evidence type="ECO:0000256" key="8">
    <source>
        <dbReference type="SAM" id="MobiDB-lite"/>
    </source>
</evidence>
<evidence type="ECO:0000256" key="3">
    <source>
        <dbReference type="ARBA" id="ARBA00022448"/>
    </source>
</evidence>
<comment type="similarity">
    <text evidence="2">Belongs to the CorA metal ion transporter (MIT) (TC 1.A.35) family.</text>
</comment>
<dbReference type="GO" id="GO:0000287">
    <property type="term" value="F:magnesium ion binding"/>
    <property type="evidence" value="ECO:0007669"/>
    <property type="project" value="TreeGrafter"/>
</dbReference>
<evidence type="ECO:0008006" key="12">
    <source>
        <dbReference type="Google" id="ProtNLM"/>
    </source>
</evidence>
<dbReference type="Proteomes" id="UP000284842">
    <property type="component" value="Unassembled WGS sequence"/>
</dbReference>
<feature type="transmembrane region" description="Helical" evidence="9">
    <location>
        <begin position="597"/>
        <end position="619"/>
    </location>
</feature>
<keyword evidence="7 9" id="KW-0472">Membrane</keyword>
<dbReference type="STRING" id="181874.A0A409YH76"/>
<dbReference type="InterPro" id="IPR045861">
    <property type="entry name" value="CorA_cytoplasmic_dom"/>
</dbReference>
<organism evidence="10 11">
    <name type="scientific">Panaeolus cyanescens</name>
    <dbReference type="NCBI Taxonomy" id="181874"/>
    <lineage>
        <taxon>Eukaryota</taxon>
        <taxon>Fungi</taxon>
        <taxon>Dikarya</taxon>
        <taxon>Basidiomycota</taxon>
        <taxon>Agaricomycotina</taxon>
        <taxon>Agaricomycetes</taxon>
        <taxon>Agaricomycetidae</taxon>
        <taxon>Agaricales</taxon>
        <taxon>Agaricineae</taxon>
        <taxon>Galeropsidaceae</taxon>
        <taxon>Panaeolus</taxon>
    </lineage>
</organism>
<evidence type="ECO:0000256" key="6">
    <source>
        <dbReference type="ARBA" id="ARBA00022989"/>
    </source>
</evidence>
<evidence type="ECO:0000256" key="1">
    <source>
        <dbReference type="ARBA" id="ARBA00004651"/>
    </source>
</evidence>
<dbReference type="GO" id="GO:0015095">
    <property type="term" value="F:magnesium ion transmembrane transporter activity"/>
    <property type="evidence" value="ECO:0007669"/>
    <property type="project" value="TreeGrafter"/>
</dbReference>
<reference evidence="10 11" key="1">
    <citation type="journal article" date="2018" name="Evol. Lett.">
        <title>Horizontal gene cluster transfer increased hallucinogenic mushroom diversity.</title>
        <authorList>
            <person name="Reynolds H.T."/>
            <person name="Vijayakumar V."/>
            <person name="Gluck-Thaler E."/>
            <person name="Korotkin H.B."/>
            <person name="Matheny P.B."/>
            <person name="Slot J.C."/>
        </authorList>
    </citation>
    <scope>NUCLEOTIDE SEQUENCE [LARGE SCALE GENOMIC DNA]</scope>
    <source>
        <strain evidence="10 11">2629</strain>
    </source>
</reference>
<comment type="caution">
    <text evidence="10">The sequence shown here is derived from an EMBL/GenBank/DDBJ whole genome shotgun (WGS) entry which is preliminary data.</text>
</comment>
<dbReference type="EMBL" id="NHTK01001173">
    <property type="protein sequence ID" value="PPR02360.1"/>
    <property type="molecule type" value="Genomic_DNA"/>
</dbReference>
<dbReference type="SUPFAM" id="SSF143865">
    <property type="entry name" value="CorA soluble domain-like"/>
    <property type="match status" value="1"/>
</dbReference>
<evidence type="ECO:0000256" key="4">
    <source>
        <dbReference type="ARBA" id="ARBA00022475"/>
    </source>
</evidence>
<keyword evidence="4" id="KW-1003">Cell membrane</keyword>
<dbReference type="PANTHER" id="PTHR46494:SF1">
    <property type="entry name" value="CORA FAMILY METAL ION TRANSPORTER (EUROFUNG)"/>
    <property type="match status" value="1"/>
</dbReference>
<evidence type="ECO:0000256" key="5">
    <source>
        <dbReference type="ARBA" id="ARBA00022692"/>
    </source>
</evidence>
<evidence type="ECO:0000313" key="10">
    <source>
        <dbReference type="EMBL" id="PPR02360.1"/>
    </source>
</evidence>
<feature type="transmembrane region" description="Helical" evidence="9">
    <location>
        <begin position="631"/>
        <end position="650"/>
    </location>
</feature>
<gene>
    <name evidence="10" type="ORF">CVT24_011704</name>
</gene>
<dbReference type="InParanoid" id="A0A409YH76"/>
<keyword evidence="11" id="KW-1185">Reference proteome</keyword>
<keyword evidence="3" id="KW-0813">Transport</keyword>
<feature type="region of interest" description="Disordered" evidence="8">
    <location>
        <begin position="1"/>
        <end position="54"/>
    </location>
</feature>
<dbReference type="GO" id="GO:0050897">
    <property type="term" value="F:cobalt ion binding"/>
    <property type="evidence" value="ECO:0007669"/>
    <property type="project" value="TreeGrafter"/>
</dbReference>
<evidence type="ECO:0000256" key="7">
    <source>
        <dbReference type="ARBA" id="ARBA00023136"/>
    </source>
</evidence>
<dbReference type="InterPro" id="IPR002523">
    <property type="entry name" value="MgTranspt_CorA/ZnTranspt_ZntB"/>
</dbReference>
<sequence>MPRENSFSDSEGRSLTPDPDEEEAFAMSPASPDYSQPTPAFLGEAPNTNVNATGGLSPINTTAAANHVFIRAKPPSPLAVVADNALSRTKTTSRKSLRGRPSVSVHVHSAGVPPLITPKDRFRAAVRKVMSMHRGTSLLGGTGMRVGAEPGVDPRRASADAIYGHLEEDCVIEVTDYSAVRSKSYTMDKFEFVDFLDGGNDDDPHSGFLSPGMQEEQRDFSREPWVKVRWINIGGMSWTVIKALSLKYNLHPLALEDVFHGHSRTRSKADYYSKHLFLRVMSHELVDDDSNLHKPHHHFPHIPRSESPRPMSRVPTIAVERADDDITRHGSNASSRFSTKKDRKSFLPTSRLEADLKDASVDSSENNLARMITRETKIQHARKEIAKGEVSLQAIKAEDRVNVKVQPMFFFLFRDGTVISFHPEPSLSFTQPITHRLKSRDTVLRKSADPSLLLHSLLDLIVDRSLQVVDEYHARINKYEHDILLRSNMKNVRRLHILSGDLILHKRTLEPIKTLVYGLRRYDVDRCAALIDSSDPANKDVKIVGFMSHKSKIYLADVYDHMEYILTSLDMFASIAENLINYSFNTASYEMNNIMRLLTLATIICLPLTLLTGYFGMNFASMWSVQNNSDILFWEIALPIMAVVIPLAMLEDIKKLFHYIQKKTLSKNAVRHYKTA</sequence>
<dbReference type="SUPFAM" id="SSF144083">
    <property type="entry name" value="Magnesium transport protein CorA, transmembrane region"/>
    <property type="match status" value="1"/>
</dbReference>
<keyword evidence="6 9" id="KW-1133">Transmembrane helix</keyword>
<evidence type="ECO:0000313" key="11">
    <source>
        <dbReference type="Proteomes" id="UP000284842"/>
    </source>
</evidence>
<comment type="subcellular location">
    <subcellularLocation>
        <location evidence="1">Cell membrane</location>
        <topology evidence="1">Multi-pass membrane protein</topology>
    </subcellularLocation>
</comment>
<dbReference type="GO" id="GO:0015087">
    <property type="term" value="F:cobalt ion transmembrane transporter activity"/>
    <property type="evidence" value="ECO:0007669"/>
    <property type="project" value="TreeGrafter"/>
</dbReference>
<dbReference type="Gene3D" id="3.30.460.20">
    <property type="entry name" value="CorA soluble domain-like"/>
    <property type="match status" value="1"/>
</dbReference>
<dbReference type="OrthoDB" id="165352at2759"/>
<proteinExistence type="inferred from homology"/>
<evidence type="ECO:0000256" key="9">
    <source>
        <dbReference type="SAM" id="Phobius"/>
    </source>
</evidence>
<name>A0A409YH76_9AGAR</name>
<protein>
    <recommendedName>
        <fullName evidence="12">Magnesium transporter</fullName>
    </recommendedName>
</protein>
<dbReference type="PANTHER" id="PTHR46494">
    <property type="entry name" value="CORA FAMILY METAL ION TRANSPORTER (EUROFUNG)"/>
    <property type="match status" value="1"/>
</dbReference>
<accession>A0A409YH76</accession>
<dbReference type="GO" id="GO:0005886">
    <property type="term" value="C:plasma membrane"/>
    <property type="evidence" value="ECO:0007669"/>
    <property type="project" value="UniProtKB-SubCell"/>
</dbReference>
<dbReference type="InterPro" id="IPR045863">
    <property type="entry name" value="CorA_TM1_TM2"/>
</dbReference>
<dbReference type="AlphaFoldDB" id="A0A409YH76"/>